<reference evidence="1 2" key="1">
    <citation type="journal article" date="2019" name="Nat. Ecol. Evol.">
        <title>Megaphylogeny resolves global patterns of mushroom evolution.</title>
        <authorList>
            <person name="Varga T."/>
            <person name="Krizsan K."/>
            <person name="Foldi C."/>
            <person name="Dima B."/>
            <person name="Sanchez-Garcia M."/>
            <person name="Sanchez-Ramirez S."/>
            <person name="Szollosi G.J."/>
            <person name="Szarkandi J.G."/>
            <person name="Papp V."/>
            <person name="Albert L."/>
            <person name="Andreopoulos W."/>
            <person name="Angelini C."/>
            <person name="Antonin V."/>
            <person name="Barry K.W."/>
            <person name="Bougher N.L."/>
            <person name="Buchanan P."/>
            <person name="Buyck B."/>
            <person name="Bense V."/>
            <person name="Catcheside P."/>
            <person name="Chovatia M."/>
            <person name="Cooper J."/>
            <person name="Damon W."/>
            <person name="Desjardin D."/>
            <person name="Finy P."/>
            <person name="Geml J."/>
            <person name="Haridas S."/>
            <person name="Hughes K."/>
            <person name="Justo A."/>
            <person name="Karasinski D."/>
            <person name="Kautmanova I."/>
            <person name="Kiss B."/>
            <person name="Kocsube S."/>
            <person name="Kotiranta H."/>
            <person name="LaButti K.M."/>
            <person name="Lechner B.E."/>
            <person name="Liimatainen K."/>
            <person name="Lipzen A."/>
            <person name="Lukacs Z."/>
            <person name="Mihaltcheva S."/>
            <person name="Morgado L.N."/>
            <person name="Niskanen T."/>
            <person name="Noordeloos M.E."/>
            <person name="Ohm R.A."/>
            <person name="Ortiz-Santana B."/>
            <person name="Ovrebo C."/>
            <person name="Racz N."/>
            <person name="Riley R."/>
            <person name="Savchenko A."/>
            <person name="Shiryaev A."/>
            <person name="Soop K."/>
            <person name="Spirin V."/>
            <person name="Szebenyi C."/>
            <person name="Tomsovsky M."/>
            <person name="Tulloss R.E."/>
            <person name="Uehling J."/>
            <person name="Grigoriev I.V."/>
            <person name="Vagvolgyi C."/>
            <person name="Papp T."/>
            <person name="Martin F.M."/>
            <person name="Miettinen O."/>
            <person name="Hibbett D.S."/>
            <person name="Nagy L.G."/>
        </authorList>
    </citation>
    <scope>NUCLEOTIDE SEQUENCE [LARGE SCALE GENOMIC DNA]</scope>
    <source>
        <strain evidence="1 2">OMC1185</strain>
    </source>
</reference>
<dbReference type="Proteomes" id="UP000305948">
    <property type="component" value="Unassembled WGS sequence"/>
</dbReference>
<protein>
    <submittedName>
        <fullName evidence="1">Uncharacterized protein</fullName>
    </submittedName>
</protein>
<organism evidence="1 2">
    <name type="scientific">Heliocybe sulcata</name>
    <dbReference type="NCBI Taxonomy" id="5364"/>
    <lineage>
        <taxon>Eukaryota</taxon>
        <taxon>Fungi</taxon>
        <taxon>Dikarya</taxon>
        <taxon>Basidiomycota</taxon>
        <taxon>Agaricomycotina</taxon>
        <taxon>Agaricomycetes</taxon>
        <taxon>Gloeophyllales</taxon>
        <taxon>Gloeophyllaceae</taxon>
        <taxon>Heliocybe</taxon>
    </lineage>
</organism>
<sequence length="244" mass="26559">MNVPSNCSRIVPLRLSSTDPGGWASNGRTPLLPLGSLPSKDWAFLGAHACRSKYVGSRCSIEFGVVTIPASAEHSTNGRRTHGHCQLPPARWARHGFKPSPLAYLATSWVTSSMPLRRGVSGQTAATGHRIRPQVGTGIESASIWSVKYPNATHVPMSQVYAGFECDGLHRIRTRRSLRRDMVISGGFPGLEIMHMDIPSPRAYKRACKPGTFFRRIKPLKISVQGAPVAMYACGWLSPDNSPA</sequence>
<dbReference type="AlphaFoldDB" id="A0A5C3MUH1"/>
<accession>A0A5C3MUH1</accession>
<evidence type="ECO:0000313" key="2">
    <source>
        <dbReference type="Proteomes" id="UP000305948"/>
    </source>
</evidence>
<keyword evidence="2" id="KW-1185">Reference proteome</keyword>
<name>A0A5C3MUH1_9AGAM</name>
<proteinExistence type="predicted"/>
<dbReference type="EMBL" id="ML213519">
    <property type="protein sequence ID" value="TFK48475.1"/>
    <property type="molecule type" value="Genomic_DNA"/>
</dbReference>
<evidence type="ECO:0000313" key="1">
    <source>
        <dbReference type="EMBL" id="TFK48475.1"/>
    </source>
</evidence>
<gene>
    <name evidence="1" type="ORF">OE88DRAFT_1664308</name>
</gene>